<evidence type="ECO:0000256" key="16">
    <source>
        <dbReference type="SAM" id="MobiDB-lite"/>
    </source>
</evidence>
<evidence type="ECO:0000259" key="18">
    <source>
        <dbReference type="Pfam" id="PF00150"/>
    </source>
</evidence>
<keyword evidence="10" id="KW-0326">Glycosidase</keyword>
<comment type="catalytic activity">
    <reaction evidence="12">
        <text>Successive hydrolysis of beta-D-glucose units from the non-reducing ends of (1-&gt;3)-beta-D-glucans, releasing alpha-glucose.</text>
        <dbReference type="EC" id="3.2.1.58"/>
    </reaction>
</comment>
<evidence type="ECO:0000256" key="13">
    <source>
        <dbReference type="ARBA" id="ARBA00037126"/>
    </source>
</evidence>
<name>A0A9W8IU94_9AGAR</name>
<dbReference type="Pfam" id="PF00150">
    <property type="entry name" value="Cellulase"/>
    <property type="match status" value="1"/>
</dbReference>
<feature type="region of interest" description="Disordered" evidence="16">
    <location>
        <begin position="1"/>
        <end position="56"/>
    </location>
</feature>
<feature type="compositionally biased region" description="Low complexity" evidence="16">
    <location>
        <begin position="1"/>
        <end position="19"/>
    </location>
</feature>
<dbReference type="InterPro" id="IPR001547">
    <property type="entry name" value="Glyco_hydro_5"/>
</dbReference>
<evidence type="ECO:0000256" key="17">
    <source>
        <dbReference type="SAM" id="Phobius"/>
    </source>
</evidence>
<dbReference type="EMBL" id="JANBPK010001475">
    <property type="protein sequence ID" value="KAJ2922815.1"/>
    <property type="molecule type" value="Genomic_DNA"/>
</dbReference>
<sequence length="715" mass="75724">MADRPLSSSSFALATTTPLPANDGASLQEPQPQYLESRTPSSITGQAPPESALGGSTAAFAQKEVAASHGSEEGEPVKPASTKSGKKRVLLFALVGLVALIVVVLAVMLPVYFKVIKPNQNSAESSTASSDSGSTGHHTSAAPTPTASPTSSTTGGDGSTVTLEDGTTFTYANSFGGYWVADPDNPYDDGARPNSWTPPLNESFNYATTRIYGVNLGGHFVLEPFISPAPFQKYPGTLDEWSLSIAMAADTASGGLDQLEEHYRTFITEQDIAEIAGAGLNWVRLPVPFWAIETWPGEPFLEKTSWRYIVRVLQWCRKYGIRVNLDLHAVPGSANAYNHGGKVGEHNFLNGVMGYANAQRTLNYIRIFTEFISQPEWKNVVPMFSILNEPLVTTIGQDTLRSFYLEAHRMMREISGFGEGNGPYMVVHDSFQGLAGLAGFTDGADRIGGDVHPYFAFNGDANPATIDSGVGPGAGNGWALRACTRFGTMMNDSRVALGVSVAGEWSNAWNDCGLYLRGIDGAATYAPGCEEWNDSTNWSDGVKAGLLSFTSAQMDALGDYFFWTWKIGASERGIVEAPLWSYQLGLKNGWMPTDPRTVVGTCASVGGPSTTWDGTFQPYMTGGAGAGLATGAGGYPWPPTTINGVGAAAIELPAYTATGTIATLPAPTFTGSSGQSISSGNGWFNPDDTALAPTPVAGCTYPDAWNAEDAANPGR</sequence>
<dbReference type="OrthoDB" id="62120at2759"/>
<keyword evidence="20" id="KW-1185">Reference proteome</keyword>
<evidence type="ECO:0000256" key="8">
    <source>
        <dbReference type="ARBA" id="ARBA00023136"/>
    </source>
</evidence>
<evidence type="ECO:0000256" key="6">
    <source>
        <dbReference type="ARBA" id="ARBA00022968"/>
    </source>
</evidence>
<comment type="function">
    <text evidence="13">Glucosidase involved in the degradation of cellulosic biomass. Active on lichenan.</text>
</comment>
<evidence type="ECO:0000256" key="5">
    <source>
        <dbReference type="ARBA" id="ARBA00022801"/>
    </source>
</evidence>
<gene>
    <name evidence="19" type="ORF">H1R20_g14280</name>
</gene>
<evidence type="ECO:0000313" key="19">
    <source>
        <dbReference type="EMBL" id="KAJ2922815.1"/>
    </source>
</evidence>
<evidence type="ECO:0000256" key="14">
    <source>
        <dbReference type="ARBA" id="ARBA00038929"/>
    </source>
</evidence>
<evidence type="ECO:0000256" key="2">
    <source>
        <dbReference type="ARBA" id="ARBA00005641"/>
    </source>
</evidence>
<dbReference type="PANTHER" id="PTHR31297">
    <property type="entry name" value="GLUCAN ENDO-1,6-BETA-GLUCOSIDASE B"/>
    <property type="match status" value="1"/>
</dbReference>
<protein>
    <recommendedName>
        <fullName evidence="14">glucan 1,3-beta-glucosidase</fullName>
        <ecNumber evidence="14">3.2.1.58</ecNumber>
    </recommendedName>
    <alternativeName>
        <fullName evidence="15">Exo-1,3-beta-glucanase D</fullName>
    </alternativeName>
</protein>
<dbReference type="InterPro" id="IPR050386">
    <property type="entry name" value="Glycosyl_hydrolase_5"/>
</dbReference>
<evidence type="ECO:0000256" key="9">
    <source>
        <dbReference type="ARBA" id="ARBA00023180"/>
    </source>
</evidence>
<evidence type="ECO:0000256" key="10">
    <source>
        <dbReference type="ARBA" id="ARBA00023295"/>
    </source>
</evidence>
<dbReference type="AlphaFoldDB" id="A0A9W8IU94"/>
<keyword evidence="3" id="KW-1003">Cell membrane</keyword>
<dbReference type="GO" id="GO:0009251">
    <property type="term" value="P:glucan catabolic process"/>
    <property type="evidence" value="ECO:0007669"/>
    <property type="project" value="TreeGrafter"/>
</dbReference>
<dbReference type="GO" id="GO:0005576">
    <property type="term" value="C:extracellular region"/>
    <property type="evidence" value="ECO:0007669"/>
    <property type="project" value="TreeGrafter"/>
</dbReference>
<evidence type="ECO:0000313" key="20">
    <source>
        <dbReference type="Proteomes" id="UP001140091"/>
    </source>
</evidence>
<accession>A0A9W8IU94</accession>
<reference evidence="19" key="1">
    <citation type="submission" date="2022-06" db="EMBL/GenBank/DDBJ databases">
        <title>Genome Sequence of Candolleomyces eurysporus.</title>
        <authorList>
            <person name="Buettner E."/>
        </authorList>
    </citation>
    <scope>NUCLEOTIDE SEQUENCE</scope>
    <source>
        <strain evidence="19">VTCC 930004</strain>
    </source>
</reference>
<evidence type="ECO:0000256" key="12">
    <source>
        <dbReference type="ARBA" id="ARBA00036824"/>
    </source>
</evidence>
<keyword evidence="5" id="KW-0378">Hydrolase</keyword>
<dbReference type="PANTHER" id="PTHR31297:SF34">
    <property type="entry name" value="GLUCAN 1,3-BETA-GLUCOSIDASE 2"/>
    <property type="match status" value="1"/>
</dbReference>
<comment type="similarity">
    <text evidence="2">Belongs to the glycosyl hydrolase 5 (cellulase A) family.</text>
</comment>
<keyword evidence="6" id="KW-0735">Signal-anchor</keyword>
<feature type="transmembrane region" description="Helical" evidence="17">
    <location>
        <begin position="89"/>
        <end position="113"/>
    </location>
</feature>
<evidence type="ECO:0000256" key="3">
    <source>
        <dbReference type="ARBA" id="ARBA00022475"/>
    </source>
</evidence>
<keyword evidence="4 17" id="KW-0812">Transmembrane</keyword>
<evidence type="ECO:0000256" key="1">
    <source>
        <dbReference type="ARBA" id="ARBA00004401"/>
    </source>
</evidence>
<evidence type="ECO:0000256" key="15">
    <source>
        <dbReference type="ARBA" id="ARBA00041260"/>
    </source>
</evidence>
<feature type="domain" description="Glycoside hydrolase family 5" evidence="18">
    <location>
        <begin position="256"/>
        <end position="415"/>
    </location>
</feature>
<organism evidence="19 20">
    <name type="scientific">Candolleomyces eurysporus</name>
    <dbReference type="NCBI Taxonomy" id="2828524"/>
    <lineage>
        <taxon>Eukaryota</taxon>
        <taxon>Fungi</taxon>
        <taxon>Dikarya</taxon>
        <taxon>Basidiomycota</taxon>
        <taxon>Agaricomycotina</taxon>
        <taxon>Agaricomycetes</taxon>
        <taxon>Agaricomycetidae</taxon>
        <taxon>Agaricales</taxon>
        <taxon>Agaricineae</taxon>
        <taxon>Psathyrellaceae</taxon>
        <taxon>Candolleomyces</taxon>
    </lineage>
</organism>
<dbReference type="EC" id="3.2.1.58" evidence="14"/>
<dbReference type="GO" id="GO:0004338">
    <property type="term" value="F:glucan exo-1,3-beta-glucosidase activity"/>
    <property type="evidence" value="ECO:0007669"/>
    <property type="project" value="UniProtKB-EC"/>
</dbReference>
<proteinExistence type="inferred from homology"/>
<evidence type="ECO:0000256" key="11">
    <source>
        <dbReference type="ARBA" id="ARBA00023316"/>
    </source>
</evidence>
<dbReference type="InterPro" id="IPR017853">
    <property type="entry name" value="GH"/>
</dbReference>
<dbReference type="SUPFAM" id="SSF51445">
    <property type="entry name" value="(Trans)glycosidases"/>
    <property type="match status" value="1"/>
</dbReference>
<feature type="region of interest" description="Disordered" evidence="16">
    <location>
        <begin position="120"/>
        <end position="162"/>
    </location>
</feature>
<evidence type="ECO:0000256" key="4">
    <source>
        <dbReference type="ARBA" id="ARBA00022692"/>
    </source>
</evidence>
<evidence type="ECO:0000256" key="7">
    <source>
        <dbReference type="ARBA" id="ARBA00022989"/>
    </source>
</evidence>
<feature type="compositionally biased region" description="Low complexity" evidence="16">
    <location>
        <begin position="122"/>
        <end position="154"/>
    </location>
</feature>
<keyword evidence="8 17" id="KW-0472">Membrane</keyword>
<dbReference type="GO" id="GO:0005886">
    <property type="term" value="C:plasma membrane"/>
    <property type="evidence" value="ECO:0007669"/>
    <property type="project" value="UniProtKB-SubCell"/>
</dbReference>
<keyword evidence="7 17" id="KW-1133">Transmembrane helix</keyword>
<keyword evidence="11" id="KW-0961">Cell wall biogenesis/degradation</keyword>
<dbReference type="GO" id="GO:0009986">
    <property type="term" value="C:cell surface"/>
    <property type="evidence" value="ECO:0007669"/>
    <property type="project" value="TreeGrafter"/>
</dbReference>
<dbReference type="GO" id="GO:0071555">
    <property type="term" value="P:cell wall organization"/>
    <property type="evidence" value="ECO:0007669"/>
    <property type="project" value="UniProtKB-KW"/>
</dbReference>
<comment type="caution">
    <text evidence="19">The sequence shown here is derived from an EMBL/GenBank/DDBJ whole genome shotgun (WGS) entry which is preliminary data.</text>
</comment>
<dbReference type="Gene3D" id="3.20.20.80">
    <property type="entry name" value="Glycosidases"/>
    <property type="match status" value="1"/>
</dbReference>
<dbReference type="Proteomes" id="UP001140091">
    <property type="component" value="Unassembled WGS sequence"/>
</dbReference>
<comment type="subcellular location">
    <subcellularLocation>
        <location evidence="1">Cell membrane</location>
        <topology evidence="1">Single-pass type II membrane protein</topology>
    </subcellularLocation>
</comment>
<keyword evidence="9" id="KW-0325">Glycoprotein</keyword>
<feature type="compositionally biased region" description="Polar residues" evidence="16">
    <location>
        <begin position="28"/>
        <end position="45"/>
    </location>
</feature>
<feature type="non-terminal residue" evidence="19">
    <location>
        <position position="715"/>
    </location>
</feature>